<evidence type="ECO:0000256" key="8">
    <source>
        <dbReference type="ARBA" id="ARBA00023268"/>
    </source>
</evidence>
<evidence type="ECO:0000259" key="11">
    <source>
        <dbReference type="Pfam" id="PF08541"/>
    </source>
</evidence>
<dbReference type="InterPro" id="IPR013751">
    <property type="entry name" value="ACP_syn_III_N"/>
</dbReference>
<dbReference type="NCBIfam" id="NF006829">
    <property type="entry name" value="PRK09352.1"/>
    <property type="match status" value="1"/>
</dbReference>
<comment type="catalytic activity">
    <reaction evidence="10">
        <text>malonyl-[ACP] + acetyl-CoA + H(+) = 3-oxobutanoyl-[ACP] + CO2 + CoA</text>
        <dbReference type="Rhea" id="RHEA:12080"/>
        <dbReference type="Rhea" id="RHEA-COMP:9623"/>
        <dbReference type="Rhea" id="RHEA-COMP:9625"/>
        <dbReference type="ChEBI" id="CHEBI:15378"/>
        <dbReference type="ChEBI" id="CHEBI:16526"/>
        <dbReference type="ChEBI" id="CHEBI:57287"/>
        <dbReference type="ChEBI" id="CHEBI:57288"/>
        <dbReference type="ChEBI" id="CHEBI:78449"/>
        <dbReference type="ChEBI" id="CHEBI:78450"/>
        <dbReference type="EC" id="2.3.1.180"/>
    </reaction>
</comment>
<organism evidence="13 14">
    <name type="scientific">Desulfotignum phosphitoxidans DSM 13687</name>
    <dbReference type="NCBI Taxonomy" id="1286635"/>
    <lineage>
        <taxon>Bacteria</taxon>
        <taxon>Pseudomonadati</taxon>
        <taxon>Thermodesulfobacteriota</taxon>
        <taxon>Desulfobacteria</taxon>
        <taxon>Desulfobacterales</taxon>
        <taxon>Desulfobacteraceae</taxon>
        <taxon>Desulfotignum</taxon>
    </lineage>
</organism>
<evidence type="ECO:0000256" key="10">
    <source>
        <dbReference type="HAMAP-Rule" id="MF_01815"/>
    </source>
</evidence>
<comment type="similarity">
    <text evidence="1 10">Belongs to the thiolase-like superfamily. FabH family.</text>
</comment>
<dbReference type="NCBIfam" id="TIGR00747">
    <property type="entry name" value="fabH"/>
    <property type="match status" value="1"/>
</dbReference>
<dbReference type="InterPro" id="IPR004655">
    <property type="entry name" value="FabH"/>
</dbReference>
<keyword evidence="8 10" id="KW-0511">Multifunctional enzyme</keyword>
<dbReference type="PANTHER" id="PTHR34069:SF2">
    <property type="entry name" value="BETA-KETOACYL-[ACYL-CARRIER-PROTEIN] SYNTHASE III"/>
    <property type="match status" value="1"/>
</dbReference>
<reference evidence="13 14" key="1">
    <citation type="journal article" date="2013" name="Genome Announc.">
        <title>Draft Genome Sequence of Desulfotignum phosphitoxidans DSM 13687 Strain FiPS-3.</title>
        <authorList>
            <person name="Poehlein A."/>
            <person name="Daniel R."/>
            <person name="Simeonova D.D."/>
        </authorList>
    </citation>
    <scope>NUCLEOTIDE SEQUENCE [LARGE SCALE GENOMIC DNA]</scope>
    <source>
        <strain evidence="13 14">DSM 13687</strain>
    </source>
</reference>
<feature type="domain" description="Beta-ketoacyl-[acyl-carrier-protein] synthase III C-terminal" evidence="11">
    <location>
        <begin position="244"/>
        <end position="333"/>
    </location>
</feature>
<dbReference type="RefSeq" id="WP_006966559.1">
    <property type="nucleotide sequence ID" value="NZ_APJX01000005.1"/>
</dbReference>
<keyword evidence="6 10" id="KW-0443">Lipid metabolism</keyword>
<comment type="subcellular location">
    <subcellularLocation>
        <location evidence="10">Cytoplasm</location>
    </subcellularLocation>
</comment>
<name>S0FWG8_9BACT</name>
<feature type="active site" evidence="10">
    <location>
        <position position="113"/>
    </location>
</feature>
<protein>
    <recommendedName>
        <fullName evidence="10">Beta-ketoacyl-[acyl-carrier-protein] synthase III</fullName>
        <shortName evidence="10">Beta-ketoacyl-ACP synthase III</shortName>
        <shortName evidence="10">KAS III</shortName>
        <ecNumber evidence="10">2.3.1.180</ecNumber>
    </recommendedName>
    <alternativeName>
        <fullName evidence="10">3-oxoacyl-[acyl-carrier-protein] synthase 3</fullName>
    </alternativeName>
    <alternativeName>
        <fullName evidence="10">3-oxoacyl-[acyl-carrier-protein] synthase III</fullName>
    </alternativeName>
</protein>
<keyword evidence="5 10" id="KW-0276">Fatty acid metabolism</keyword>
<evidence type="ECO:0000256" key="7">
    <source>
        <dbReference type="ARBA" id="ARBA00023160"/>
    </source>
</evidence>
<dbReference type="Pfam" id="PF08545">
    <property type="entry name" value="ACP_syn_III"/>
    <property type="match status" value="1"/>
</dbReference>
<dbReference type="EMBL" id="APJX01000005">
    <property type="protein sequence ID" value="EMS79413.1"/>
    <property type="molecule type" value="Genomic_DNA"/>
</dbReference>
<evidence type="ECO:0000256" key="5">
    <source>
        <dbReference type="ARBA" id="ARBA00022832"/>
    </source>
</evidence>
<sequence>MKKASIRGTGMYVPPHVVTNRDLEKMMDTSDEWIRQRTGIKQRYWINEDCGASDLGAEAARMALDNAGWQAEYLDFIIFATLSPDIMFPGSGCLMAGKLGLNKTPVLDIRQQCTGFLYGLATADSYIKSGLANRVLLVGGEVHSSGLDKTTRGRDVTVIFGDGAAAVCLEGVDTDDNVGLLASALHADGNHADSLMTELPASRLMQRIPPGLPFDDPRYYPVMDGPAIFKKAVRMLPKVTHEALEKANISLDEIDLVVPHQANKRINEAYGQFMKLDPSKIFHNIEKYGNTTAASIPLALHEAMAQERVGKSGDTVLFLGLGAGLTWGASIYRFF</sequence>
<dbReference type="EC" id="2.3.1.180" evidence="10"/>
<keyword evidence="2 10" id="KW-0963">Cytoplasm</keyword>
<dbReference type="PANTHER" id="PTHR34069">
    <property type="entry name" value="3-OXOACYL-[ACYL-CARRIER-PROTEIN] SYNTHASE 3"/>
    <property type="match status" value="1"/>
</dbReference>
<dbReference type="GO" id="GO:0033818">
    <property type="term" value="F:beta-ketoacyl-acyl-carrier-protein synthase III activity"/>
    <property type="evidence" value="ECO:0007669"/>
    <property type="project" value="UniProtKB-UniRule"/>
</dbReference>
<dbReference type="Pfam" id="PF08541">
    <property type="entry name" value="ACP_syn_III_C"/>
    <property type="match status" value="1"/>
</dbReference>
<evidence type="ECO:0000256" key="2">
    <source>
        <dbReference type="ARBA" id="ARBA00022490"/>
    </source>
</evidence>
<evidence type="ECO:0000313" key="13">
    <source>
        <dbReference type="EMBL" id="EMS79413.1"/>
    </source>
</evidence>
<dbReference type="Proteomes" id="UP000014216">
    <property type="component" value="Unassembled WGS sequence"/>
</dbReference>
<comment type="domain">
    <text evidence="10">The last Arg residue of the ACP-binding site is essential for the weak association between ACP/AcpP and FabH.</text>
</comment>
<evidence type="ECO:0000256" key="9">
    <source>
        <dbReference type="ARBA" id="ARBA00023315"/>
    </source>
</evidence>
<dbReference type="GO" id="GO:0004315">
    <property type="term" value="F:3-oxoacyl-[acyl-carrier-protein] synthase activity"/>
    <property type="evidence" value="ECO:0007669"/>
    <property type="project" value="InterPro"/>
</dbReference>
<evidence type="ECO:0000256" key="6">
    <source>
        <dbReference type="ARBA" id="ARBA00023098"/>
    </source>
</evidence>
<dbReference type="PATRIC" id="fig|1286635.3.peg.2817"/>
<feature type="active site" evidence="10">
    <location>
        <position position="290"/>
    </location>
</feature>
<keyword evidence="7 10" id="KW-0275">Fatty acid biosynthesis</keyword>
<dbReference type="InterPro" id="IPR013747">
    <property type="entry name" value="ACP_syn_III_C"/>
</dbReference>
<dbReference type="GO" id="GO:0005737">
    <property type="term" value="C:cytoplasm"/>
    <property type="evidence" value="ECO:0007669"/>
    <property type="project" value="UniProtKB-SubCell"/>
</dbReference>
<evidence type="ECO:0000259" key="12">
    <source>
        <dbReference type="Pfam" id="PF08545"/>
    </source>
</evidence>
<feature type="region of interest" description="ACP-binding" evidence="10">
    <location>
        <begin position="261"/>
        <end position="265"/>
    </location>
</feature>
<evidence type="ECO:0000256" key="3">
    <source>
        <dbReference type="ARBA" id="ARBA00022516"/>
    </source>
</evidence>
<dbReference type="GO" id="GO:0044550">
    <property type="term" value="P:secondary metabolite biosynthetic process"/>
    <property type="evidence" value="ECO:0007669"/>
    <property type="project" value="TreeGrafter"/>
</dbReference>
<accession>S0FWG8</accession>
<dbReference type="InterPro" id="IPR016039">
    <property type="entry name" value="Thiolase-like"/>
</dbReference>
<evidence type="ECO:0000313" key="14">
    <source>
        <dbReference type="Proteomes" id="UP000014216"/>
    </source>
</evidence>
<dbReference type="SUPFAM" id="SSF53901">
    <property type="entry name" value="Thiolase-like"/>
    <property type="match status" value="1"/>
</dbReference>
<feature type="active site" evidence="10">
    <location>
        <position position="260"/>
    </location>
</feature>
<comment type="caution">
    <text evidence="13">The sequence shown here is derived from an EMBL/GenBank/DDBJ whole genome shotgun (WGS) entry which is preliminary data.</text>
</comment>
<dbReference type="CDD" id="cd00830">
    <property type="entry name" value="KAS_III"/>
    <property type="match status" value="1"/>
</dbReference>
<comment type="subunit">
    <text evidence="10">Homodimer.</text>
</comment>
<comment type="pathway">
    <text evidence="10">Lipid metabolism; fatty acid biosynthesis.</text>
</comment>
<dbReference type="HAMAP" id="MF_01815">
    <property type="entry name" value="FabH"/>
    <property type="match status" value="1"/>
</dbReference>
<dbReference type="GO" id="GO:0006633">
    <property type="term" value="P:fatty acid biosynthetic process"/>
    <property type="evidence" value="ECO:0007669"/>
    <property type="project" value="UniProtKB-UniRule"/>
</dbReference>
<dbReference type="Gene3D" id="3.40.47.10">
    <property type="match status" value="1"/>
</dbReference>
<dbReference type="AlphaFoldDB" id="S0FWG8"/>
<comment type="function">
    <text evidence="10">Catalyzes the condensation reaction of fatty acid synthesis by the addition to an acyl acceptor of two carbons from malonyl-ACP. Catalyzes the first condensation reaction which initiates fatty acid synthesis and may therefore play a role in governing the total rate of fatty acid production. Possesses both acetoacetyl-ACP synthase and acetyl transacylase activities. Its substrate specificity determines the biosynthesis of branched-chain and/or straight-chain of fatty acids.</text>
</comment>
<keyword evidence="4 10" id="KW-0808">Transferase</keyword>
<keyword evidence="9 10" id="KW-0012">Acyltransferase</keyword>
<evidence type="ECO:0000256" key="4">
    <source>
        <dbReference type="ARBA" id="ARBA00022679"/>
    </source>
</evidence>
<keyword evidence="14" id="KW-1185">Reference proteome</keyword>
<dbReference type="UniPathway" id="UPA00094"/>
<feature type="domain" description="Beta-ketoacyl-[acyl-carrier-protein] synthase III N-terminal" evidence="12">
    <location>
        <begin position="107"/>
        <end position="189"/>
    </location>
</feature>
<dbReference type="OrthoDB" id="9815506at2"/>
<gene>
    <name evidence="10 13" type="primary">fabH</name>
    <name evidence="13" type="ORF">Dpo_5c03400</name>
</gene>
<keyword evidence="3 10" id="KW-0444">Lipid biosynthesis</keyword>
<proteinExistence type="inferred from homology"/>
<evidence type="ECO:0000256" key="1">
    <source>
        <dbReference type="ARBA" id="ARBA00008642"/>
    </source>
</evidence>